<evidence type="ECO:0000313" key="4">
    <source>
        <dbReference type="Proteomes" id="UP000800092"/>
    </source>
</evidence>
<evidence type="ECO:0000256" key="1">
    <source>
        <dbReference type="SAM" id="SignalP"/>
    </source>
</evidence>
<feature type="domain" description="Rhamnogalacturonase A/B/Epimerase-like pectate lyase" evidence="2">
    <location>
        <begin position="76"/>
        <end position="299"/>
    </location>
</feature>
<feature type="chain" id="PRO_5025663102" evidence="1">
    <location>
        <begin position="21"/>
        <end position="784"/>
    </location>
</feature>
<organism evidence="3 4">
    <name type="scientific">Viridothelium virens</name>
    <name type="common">Speckled blister lichen</name>
    <name type="synonym">Trypethelium virens</name>
    <dbReference type="NCBI Taxonomy" id="1048519"/>
    <lineage>
        <taxon>Eukaryota</taxon>
        <taxon>Fungi</taxon>
        <taxon>Dikarya</taxon>
        <taxon>Ascomycota</taxon>
        <taxon>Pezizomycotina</taxon>
        <taxon>Dothideomycetes</taxon>
        <taxon>Dothideomycetes incertae sedis</taxon>
        <taxon>Trypetheliales</taxon>
        <taxon>Trypetheliaceae</taxon>
        <taxon>Viridothelium</taxon>
    </lineage>
</organism>
<dbReference type="FunFam" id="2.160.20.10:FF:000049">
    <property type="entry name" value="Putative exo-beta-1,3-glucanase"/>
    <property type="match status" value="1"/>
</dbReference>
<dbReference type="InterPro" id="IPR011050">
    <property type="entry name" value="Pectin_lyase_fold/virulence"/>
</dbReference>
<sequence length="784" mass="83406">MGFKIAFLVASAAVPCVVLAHRQPAPLNAINPLQNRQFTNWFPDPHPSPQKSYWLSEIPHQGTSPFLTNNTNYTVFRNVKDYGAKGDGSSDDTAAFTAAINAGGRCSGGTCGTGSTGQPALIYVPQGTYVVSSPIQLYIDTQVIGDAVNFPTIKASPAFAPSNGSVIAGFDPGQGSTTNFYIGLRNLNIDTTSVSINSTVSGLNWAVSQATNLIYVNFVLAPNSQHVGIQMDGGSGGGGSGTFLGDLTFTGGLIGIHLNNQQYAFKNITFTGVATGIAVQHLFVGTFQKMHFEDCGIAIDVGQADTAGSVSLIDSTADDCAVVLNGSSSFLLENVHVTNSGPLLYVNGTSRVLGNDLEDQTYVIGHLYFNSNGTLVQSMGQSLPYTERGALTDGDGLYLAKSQPQYIEYGADSVVSVKNVGARGDGQTDDTAAINAALKANAGCKITYFPHGVYLVTDTIYVPPGSRIVGEVWSTISASGKAFANERDPHVMFQVGKPGEVGVAEISDMLFTVADVLPGAILVEVNMAGSQKGDVSFHNSHYRVGGAADSRTETACQTTGSPCKAAFLLAHLTPSSQTYIENAWLWSADHDLDGSYNQVIGTGRGMFIESTRGTWLVGTASEHHILYAYQTYNAQNIFVNMQQVETPYFQPIPSAPTPWKPNATWHDPDFVGCGKNTTEPRCRMQWALRIVGEQTSTINIYGSGYWVFFNNYTTDCGNNNGNCQDSVVDLEKLPEDANVYLYNLNVRGVEEIVTIGGSDGLAAAERADNPGSWGGVLAAYLGFA</sequence>
<dbReference type="Proteomes" id="UP000800092">
    <property type="component" value="Unassembled WGS sequence"/>
</dbReference>
<keyword evidence="3" id="KW-0378">Hydrolase</keyword>
<dbReference type="OrthoDB" id="1046782at2759"/>
<evidence type="ECO:0000259" key="2">
    <source>
        <dbReference type="Pfam" id="PF12708"/>
    </source>
</evidence>
<dbReference type="PANTHER" id="PTHR33928">
    <property type="entry name" value="POLYGALACTURONASE QRT3"/>
    <property type="match status" value="1"/>
</dbReference>
<accession>A0A6A6HKG2</accession>
<dbReference type="InterPro" id="IPR012334">
    <property type="entry name" value="Pectin_lyas_fold"/>
</dbReference>
<reference evidence="3" key="1">
    <citation type="journal article" date="2020" name="Stud. Mycol.">
        <title>101 Dothideomycetes genomes: a test case for predicting lifestyles and emergence of pathogens.</title>
        <authorList>
            <person name="Haridas S."/>
            <person name="Albert R."/>
            <person name="Binder M."/>
            <person name="Bloem J."/>
            <person name="Labutti K."/>
            <person name="Salamov A."/>
            <person name="Andreopoulos B."/>
            <person name="Baker S."/>
            <person name="Barry K."/>
            <person name="Bills G."/>
            <person name="Bluhm B."/>
            <person name="Cannon C."/>
            <person name="Castanera R."/>
            <person name="Culley D."/>
            <person name="Daum C."/>
            <person name="Ezra D."/>
            <person name="Gonzalez J."/>
            <person name="Henrissat B."/>
            <person name="Kuo A."/>
            <person name="Liang C."/>
            <person name="Lipzen A."/>
            <person name="Lutzoni F."/>
            <person name="Magnuson J."/>
            <person name="Mondo S."/>
            <person name="Nolan M."/>
            <person name="Ohm R."/>
            <person name="Pangilinan J."/>
            <person name="Park H.-J."/>
            <person name="Ramirez L."/>
            <person name="Alfaro M."/>
            <person name="Sun H."/>
            <person name="Tritt A."/>
            <person name="Yoshinaga Y."/>
            <person name="Zwiers L.-H."/>
            <person name="Turgeon B."/>
            <person name="Goodwin S."/>
            <person name="Spatafora J."/>
            <person name="Crous P."/>
            <person name="Grigoriev I."/>
        </authorList>
    </citation>
    <scope>NUCLEOTIDE SEQUENCE</scope>
    <source>
        <strain evidence="3">Tuck. ex Michener</strain>
    </source>
</reference>
<dbReference type="Gene3D" id="2.160.20.10">
    <property type="entry name" value="Single-stranded right-handed beta-helix, Pectin lyase-like"/>
    <property type="match status" value="2"/>
</dbReference>
<keyword evidence="1" id="KW-0732">Signal</keyword>
<name>A0A6A6HKG2_VIRVR</name>
<feature type="signal peptide" evidence="1">
    <location>
        <begin position="1"/>
        <end position="20"/>
    </location>
</feature>
<dbReference type="GO" id="GO:0004650">
    <property type="term" value="F:polygalacturonase activity"/>
    <property type="evidence" value="ECO:0007669"/>
    <property type="project" value="InterPro"/>
</dbReference>
<dbReference type="PANTHER" id="PTHR33928:SF2">
    <property type="entry name" value="PECTATE LYASE SUPERFAMILY PROTEIN DOMAIN-CONTAINING PROTEIN-RELATED"/>
    <property type="match status" value="1"/>
</dbReference>
<dbReference type="InterPro" id="IPR024535">
    <property type="entry name" value="RHGA/B-epi-like_pectate_lyase"/>
</dbReference>
<proteinExistence type="predicted"/>
<dbReference type="AlphaFoldDB" id="A0A6A6HKG2"/>
<dbReference type="InterPro" id="IPR039279">
    <property type="entry name" value="QRT3-like"/>
</dbReference>
<evidence type="ECO:0000313" key="3">
    <source>
        <dbReference type="EMBL" id="KAF2238309.1"/>
    </source>
</evidence>
<gene>
    <name evidence="3" type="ORF">EV356DRAFT_526111</name>
</gene>
<keyword evidence="4" id="KW-1185">Reference proteome</keyword>
<dbReference type="CDD" id="cd23668">
    <property type="entry name" value="GH55_beta13glucanase-like"/>
    <property type="match status" value="1"/>
</dbReference>
<protein>
    <submittedName>
        <fullName evidence="3">Glycoside hydrolase family 55 protein</fullName>
    </submittedName>
</protein>
<dbReference type="Pfam" id="PF12708">
    <property type="entry name" value="Pect-lyase_RHGA_epim"/>
    <property type="match status" value="2"/>
</dbReference>
<dbReference type="EMBL" id="ML991776">
    <property type="protein sequence ID" value="KAF2238309.1"/>
    <property type="molecule type" value="Genomic_DNA"/>
</dbReference>
<feature type="domain" description="Rhamnogalacturonase A/B/Epimerase-like pectate lyase" evidence="2">
    <location>
        <begin position="415"/>
        <end position="479"/>
    </location>
</feature>
<dbReference type="SUPFAM" id="SSF51126">
    <property type="entry name" value="Pectin lyase-like"/>
    <property type="match status" value="2"/>
</dbReference>